<dbReference type="EMBL" id="FCQH01000034">
    <property type="protein sequence ID" value="CVL09211.1"/>
    <property type="molecule type" value="Genomic_DNA"/>
</dbReference>
<keyword evidence="3" id="KW-1185">Reference proteome</keyword>
<feature type="compositionally biased region" description="Polar residues" evidence="1">
    <location>
        <begin position="17"/>
        <end position="30"/>
    </location>
</feature>
<dbReference type="RefSeq" id="XP_041691516.1">
    <property type="nucleotide sequence ID" value="XM_041826288.1"/>
</dbReference>
<sequence>MEAADERSTTFDKDPGPTSTAEQSDLLGKSTSVGTRVKAWLDEMPSASPATLSENVDCEDAAAVQEYQDSAPTVKKRNRHNNDGDECKLYLLSTSEVNFAQTVIAFTSRLAGTSVSWRALKNGVRVLDTDCRPDPIVDMLILLPLRFPITTAAILDDSAENSPALHVSDVGADNTFSSPDHAVGLQPLAGCDL</sequence>
<feature type="compositionally biased region" description="Basic and acidic residues" evidence="1">
    <location>
        <begin position="1"/>
        <end position="15"/>
    </location>
</feature>
<reference evidence="3" key="1">
    <citation type="journal article" date="2016" name="Genome Biol. Evol.">
        <title>Comparative 'omics' of the Fusarium fujikuroi species complex highlights differences in genetic potential and metabolite synthesis.</title>
        <authorList>
            <person name="Niehaus E.-M."/>
            <person name="Muensterkoetter M."/>
            <person name="Proctor R.H."/>
            <person name="Brown D.W."/>
            <person name="Sharon A."/>
            <person name="Idan Y."/>
            <person name="Oren-Young L."/>
            <person name="Sieber C.M."/>
            <person name="Novak O."/>
            <person name="Pencik A."/>
            <person name="Tarkowska D."/>
            <person name="Hromadova K."/>
            <person name="Freeman S."/>
            <person name="Maymon M."/>
            <person name="Elazar M."/>
            <person name="Youssef S.A."/>
            <person name="El-Shabrawy E.S.M."/>
            <person name="Shalaby A.B.A."/>
            <person name="Houterman P."/>
            <person name="Brock N.L."/>
            <person name="Burkhardt I."/>
            <person name="Tsavkelova E.A."/>
            <person name="Dickschat J.S."/>
            <person name="Galuszka P."/>
            <person name="Gueldener U."/>
            <person name="Tudzynski B."/>
        </authorList>
    </citation>
    <scope>NUCLEOTIDE SEQUENCE [LARGE SCALE GENOMIC DNA]</scope>
    <source>
        <strain evidence="3">MRC7560</strain>
    </source>
</reference>
<organism evidence="2 3">
    <name type="scientific">Fusarium mangiferae</name>
    <name type="common">Mango malformation disease fungus</name>
    <dbReference type="NCBI Taxonomy" id="192010"/>
    <lineage>
        <taxon>Eukaryota</taxon>
        <taxon>Fungi</taxon>
        <taxon>Dikarya</taxon>
        <taxon>Ascomycota</taxon>
        <taxon>Pezizomycotina</taxon>
        <taxon>Sordariomycetes</taxon>
        <taxon>Hypocreomycetidae</taxon>
        <taxon>Hypocreales</taxon>
        <taxon>Nectriaceae</taxon>
        <taxon>Fusarium</taxon>
        <taxon>Fusarium fujikuroi species complex</taxon>
    </lineage>
</organism>
<dbReference type="GeneID" id="65094693"/>
<dbReference type="AlphaFoldDB" id="A0A1L7UNW5"/>
<gene>
    <name evidence="2" type="ORF">FMAN_15453</name>
</gene>
<name>A0A1L7UNW5_FUSMA</name>
<proteinExistence type="predicted"/>
<dbReference type="Proteomes" id="UP000184255">
    <property type="component" value="Unassembled WGS sequence"/>
</dbReference>
<feature type="region of interest" description="Disordered" evidence="1">
    <location>
        <begin position="1"/>
        <end position="30"/>
    </location>
</feature>
<evidence type="ECO:0000256" key="1">
    <source>
        <dbReference type="SAM" id="MobiDB-lite"/>
    </source>
</evidence>
<accession>A0A1L7UNW5</accession>
<protein>
    <submittedName>
        <fullName evidence="2">Uncharacterized protein</fullName>
    </submittedName>
</protein>
<evidence type="ECO:0000313" key="3">
    <source>
        <dbReference type="Proteomes" id="UP000184255"/>
    </source>
</evidence>
<dbReference type="VEuPathDB" id="FungiDB:FMAN_15453"/>
<evidence type="ECO:0000313" key="2">
    <source>
        <dbReference type="EMBL" id="CVL09211.1"/>
    </source>
</evidence>
<comment type="caution">
    <text evidence="2">The sequence shown here is derived from an EMBL/GenBank/DDBJ whole genome shotgun (WGS) entry which is preliminary data.</text>
</comment>